<feature type="domain" description="HTH lacI-type" evidence="4">
    <location>
        <begin position="11"/>
        <end position="65"/>
    </location>
</feature>
<dbReference type="CDD" id="cd01392">
    <property type="entry name" value="HTH_LacI"/>
    <property type="match status" value="1"/>
</dbReference>
<dbReference type="PANTHER" id="PTHR30146">
    <property type="entry name" value="LACI-RELATED TRANSCRIPTIONAL REPRESSOR"/>
    <property type="match status" value="1"/>
</dbReference>
<name>A0A2N4UEZ6_9BURK</name>
<dbReference type="EMBL" id="PDNV01000007">
    <property type="protein sequence ID" value="PLC53598.1"/>
    <property type="molecule type" value="Genomic_DNA"/>
</dbReference>
<dbReference type="InterPro" id="IPR046335">
    <property type="entry name" value="LacI/GalR-like_sensor"/>
</dbReference>
<dbReference type="SUPFAM" id="SSF53822">
    <property type="entry name" value="Periplasmic binding protein-like I"/>
    <property type="match status" value="1"/>
</dbReference>
<dbReference type="PROSITE" id="PS50932">
    <property type="entry name" value="HTH_LACI_2"/>
    <property type="match status" value="1"/>
</dbReference>
<dbReference type="RefSeq" id="WP_102070321.1">
    <property type="nucleotide sequence ID" value="NZ_PDNV01000007.1"/>
</dbReference>
<evidence type="ECO:0000313" key="6">
    <source>
        <dbReference type="Proteomes" id="UP000234328"/>
    </source>
</evidence>
<evidence type="ECO:0000256" key="1">
    <source>
        <dbReference type="ARBA" id="ARBA00023015"/>
    </source>
</evidence>
<dbReference type="PANTHER" id="PTHR30146:SF138">
    <property type="entry name" value="TRANSCRIPTIONAL REGULATORY PROTEIN"/>
    <property type="match status" value="1"/>
</dbReference>
<dbReference type="InterPro" id="IPR028082">
    <property type="entry name" value="Peripla_BP_I"/>
</dbReference>
<keyword evidence="3" id="KW-0804">Transcription</keyword>
<dbReference type="Pfam" id="PF00356">
    <property type="entry name" value="LacI"/>
    <property type="match status" value="1"/>
</dbReference>
<dbReference type="InterPro" id="IPR010982">
    <property type="entry name" value="Lambda_DNA-bd_dom_sf"/>
</dbReference>
<evidence type="ECO:0000259" key="4">
    <source>
        <dbReference type="PROSITE" id="PS50932"/>
    </source>
</evidence>
<keyword evidence="6" id="KW-1185">Reference proteome</keyword>
<dbReference type="GO" id="GO:0003700">
    <property type="term" value="F:DNA-binding transcription factor activity"/>
    <property type="evidence" value="ECO:0007669"/>
    <property type="project" value="TreeGrafter"/>
</dbReference>
<organism evidence="5 6">
    <name type="scientific">Pollutimonas nitritireducens</name>
    <dbReference type="NCBI Taxonomy" id="2045209"/>
    <lineage>
        <taxon>Bacteria</taxon>
        <taxon>Pseudomonadati</taxon>
        <taxon>Pseudomonadota</taxon>
        <taxon>Betaproteobacteria</taxon>
        <taxon>Burkholderiales</taxon>
        <taxon>Alcaligenaceae</taxon>
        <taxon>Pollutimonas</taxon>
    </lineage>
</organism>
<gene>
    <name evidence="5" type="ORF">CR155_12320</name>
</gene>
<dbReference type="SUPFAM" id="SSF47413">
    <property type="entry name" value="lambda repressor-like DNA-binding domains"/>
    <property type="match status" value="1"/>
</dbReference>
<dbReference type="SMART" id="SM00354">
    <property type="entry name" value="HTH_LACI"/>
    <property type="match status" value="1"/>
</dbReference>
<reference evidence="5 6" key="1">
    <citation type="submission" date="2017-10" db="EMBL/GenBank/DDBJ databases">
        <title>Two draft genome sequences of Pusillimonas sp. strains isolated from a nitrate- and radionuclide-contaminated groundwater in Russia.</title>
        <authorList>
            <person name="Grouzdev D.S."/>
            <person name="Tourova T.P."/>
            <person name="Goeva M.A."/>
            <person name="Babich T.L."/>
            <person name="Sokolova D.S."/>
            <person name="Abdullin R."/>
            <person name="Poltaraus A.B."/>
            <person name="Toshchakov S.V."/>
            <person name="Nazina T.N."/>
        </authorList>
    </citation>
    <scope>NUCLEOTIDE SEQUENCE [LARGE SCALE GENOMIC DNA]</scope>
    <source>
        <strain evidence="5 6">JR1/69-2-13</strain>
    </source>
</reference>
<evidence type="ECO:0000313" key="5">
    <source>
        <dbReference type="EMBL" id="PLC53598.1"/>
    </source>
</evidence>
<comment type="caution">
    <text evidence="5">The sequence shown here is derived from an EMBL/GenBank/DDBJ whole genome shotgun (WGS) entry which is preliminary data.</text>
</comment>
<dbReference type="Pfam" id="PF13377">
    <property type="entry name" value="Peripla_BP_3"/>
    <property type="match status" value="1"/>
</dbReference>
<evidence type="ECO:0000256" key="2">
    <source>
        <dbReference type="ARBA" id="ARBA00023125"/>
    </source>
</evidence>
<dbReference type="InterPro" id="IPR000843">
    <property type="entry name" value="HTH_LacI"/>
</dbReference>
<sequence>MEKNSAGVDPVSILEIARRANVSPATVSRVFNRPEKVSGATREHVRAICSELGYRPNASARTLRTQRSRVLGVILPTLVNPVFAECLQGIAQATAALGYSIMPATTDYRVEMEQEAVATLQSFGVDGMILVVSDAETSLALQMLVQRHSPYALVYNRHPHHPTVSVAGDTAMCDIVHELVQFGHRRIAMVCGQLDASDRAQQRLAGFIHGMHKAGLAPHPLIEVPFIEKAIEDVAKVLRAPSRPTALVCSNDLIAIRALRAAHECGLNVPGDLSITGFDGIRLGQDLTPILSTIVQPNHEMGRRSVGLLLHALHEGRQPRASESITLPYHFFRGESCAQAPF</sequence>
<dbReference type="OrthoDB" id="8770688at2"/>
<accession>A0A2N4UEZ6</accession>
<dbReference type="Gene3D" id="1.10.260.40">
    <property type="entry name" value="lambda repressor-like DNA-binding domains"/>
    <property type="match status" value="1"/>
</dbReference>
<keyword evidence="2" id="KW-0238">DNA-binding</keyword>
<dbReference type="AlphaFoldDB" id="A0A2N4UEZ6"/>
<evidence type="ECO:0000256" key="3">
    <source>
        <dbReference type="ARBA" id="ARBA00023163"/>
    </source>
</evidence>
<protein>
    <submittedName>
        <fullName evidence="5">LacI family transcriptional regulator</fullName>
    </submittedName>
</protein>
<dbReference type="GO" id="GO:0000976">
    <property type="term" value="F:transcription cis-regulatory region binding"/>
    <property type="evidence" value="ECO:0007669"/>
    <property type="project" value="TreeGrafter"/>
</dbReference>
<dbReference type="Gene3D" id="3.40.50.2300">
    <property type="match status" value="2"/>
</dbReference>
<proteinExistence type="predicted"/>
<dbReference type="Proteomes" id="UP000234328">
    <property type="component" value="Unassembled WGS sequence"/>
</dbReference>
<keyword evidence="1" id="KW-0805">Transcription regulation</keyword>